<evidence type="ECO:0000313" key="1">
    <source>
        <dbReference type="EMBL" id="MEQ2293193.1"/>
    </source>
</evidence>
<accession>A0ABV0YIA9</accession>
<protein>
    <submittedName>
        <fullName evidence="1">Uncharacterized protein</fullName>
    </submittedName>
</protein>
<sequence length="215" mass="24129">MLTGSGLSSRPKALVVFSGHSPEGHVQEVVSSFHWSLYYRICHWHLCCPPPPSSLTSCSSHVQRLSGQTYCGQFPHVLSSWRFTPPSKIQFQSVFALQSKPLFTFCFSLTQLTTVSSWYRPNIYVPLINLHSPLHYTPGCGSQGAGSVYSIVRERGSIIASDYDYFYLNDPLVWHRFHDPNPVRLSGLGTNIWDPTASCAKVLTETRTSLKKAFI</sequence>
<keyword evidence="2" id="KW-1185">Reference proteome</keyword>
<proteinExistence type="predicted"/>
<dbReference type="EMBL" id="JAHRIP010031939">
    <property type="protein sequence ID" value="MEQ2293193.1"/>
    <property type="molecule type" value="Genomic_DNA"/>
</dbReference>
<name>A0ABV0YIA9_9TELE</name>
<reference evidence="1 2" key="1">
    <citation type="submission" date="2021-06" db="EMBL/GenBank/DDBJ databases">
        <authorList>
            <person name="Palmer J.M."/>
        </authorList>
    </citation>
    <scope>NUCLEOTIDE SEQUENCE [LARGE SCALE GENOMIC DNA]</scope>
    <source>
        <strain evidence="1 2">AS_MEX2019</strain>
        <tissue evidence="1">Muscle</tissue>
    </source>
</reference>
<gene>
    <name evidence="1" type="ORF">AMECASPLE_030782</name>
</gene>
<evidence type="ECO:0000313" key="2">
    <source>
        <dbReference type="Proteomes" id="UP001469553"/>
    </source>
</evidence>
<organism evidence="1 2">
    <name type="scientific">Ameca splendens</name>
    <dbReference type="NCBI Taxonomy" id="208324"/>
    <lineage>
        <taxon>Eukaryota</taxon>
        <taxon>Metazoa</taxon>
        <taxon>Chordata</taxon>
        <taxon>Craniata</taxon>
        <taxon>Vertebrata</taxon>
        <taxon>Euteleostomi</taxon>
        <taxon>Actinopterygii</taxon>
        <taxon>Neopterygii</taxon>
        <taxon>Teleostei</taxon>
        <taxon>Neoteleostei</taxon>
        <taxon>Acanthomorphata</taxon>
        <taxon>Ovalentaria</taxon>
        <taxon>Atherinomorphae</taxon>
        <taxon>Cyprinodontiformes</taxon>
        <taxon>Goodeidae</taxon>
        <taxon>Ameca</taxon>
    </lineage>
</organism>
<comment type="caution">
    <text evidence="1">The sequence shown here is derived from an EMBL/GenBank/DDBJ whole genome shotgun (WGS) entry which is preliminary data.</text>
</comment>
<dbReference type="Proteomes" id="UP001469553">
    <property type="component" value="Unassembled WGS sequence"/>
</dbReference>